<reference evidence="1 2" key="1">
    <citation type="submission" date="2013-02" db="EMBL/GenBank/DDBJ databases">
        <title>The Genome Sequence of Acinetobacter sp. ANC 3862.</title>
        <authorList>
            <consortium name="The Broad Institute Genome Sequencing Platform"/>
            <consortium name="The Broad Institute Genome Sequencing Center for Infectious Disease"/>
            <person name="Cerqueira G."/>
            <person name="Feldgarden M."/>
            <person name="Courvalin P."/>
            <person name="Perichon B."/>
            <person name="Grillot-Courvalin C."/>
            <person name="Clermont D."/>
            <person name="Rocha E."/>
            <person name="Yoon E.-J."/>
            <person name="Nemec A."/>
            <person name="Walker B."/>
            <person name="Young S.K."/>
            <person name="Zeng Q."/>
            <person name="Gargeya S."/>
            <person name="Fitzgerald M."/>
            <person name="Haas B."/>
            <person name="Abouelleil A."/>
            <person name="Alvarado L."/>
            <person name="Arachchi H.M."/>
            <person name="Berlin A.M."/>
            <person name="Chapman S.B."/>
            <person name="Dewar J."/>
            <person name="Goldberg J."/>
            <person name="Griggs A."/>
            <person name="Gujja S."/>
            <person name="Hansen M."/>
            <person name="Howarth C."/>
            <person name="Imamovic A."/>
            <person name="Larimer J."/>
            <person name="McCowan C."/>
            <person name="Murphy C."/>
            <person name="Neiman D."/>
            <person name="Pearson M."/>
            <person name="Priest M."/>
            <person name="Roberts A."/>
            <person name="Saif S."/>
            <person name="Shea T."/>
            <person name="Sisk P."/>
            <person name="Sykes S."/>
            <person name="Wortman J."/>
            <person name="Nusbaum C."/>
            <person name="Birren B."/>
        </authorList>
    </citation>
    <scope>NUCLEOTIDE SEQUENCE [LARGE SCALE GENOMIC DNA]</scope>
    <source>
        <strain evidence="1 2">ANC 3862</strain>
    </source>
</reference>
<dbReference type="STRING" id="1217705.F900_00004"/>
<gene>
    <name evidence="1" type="ORF">F900_00004</name>
</gene>
<dbReference type="HOGENOM" id="CLU_3179015_0_0_6"/>
<organism evidence="1 2">
    <name type="scientific">Acinetobacter modestus</name>
    <dbReference type="NCBI Taxonomy" id="1776740"/>
    <lineage>
        <taxon>Bacteria</taxon>
        <taxon>Pseudomonadati</taxon>
        <taxon>Pseudomonadota</taxon>
        <taxon>Gammaproteobacteria</taxon>
        <taxon>Moraxellales</taxon>
        <taxon>Moraxellaceae</taxon>
        <taxon>Acinetobacter</taxon>
    </lineage>
</organism>
<evidence type="ECO:0000313" key="2">
    <source>
        <dbReference type="Proteomes" id="UP000013248"/>
    </source>
</evidence>
<dbReference type="EMBL" id="APRP01000001">
    <property type="protein sequence ID" value="ENX04591.1"/>
    <property type="molecule type" value="Genomic_DNA"/>
</dbReference>
<dbReference type="AlphaFoldDB" id="N9NG85"/>
<name>N9NG85_9GAMM</name>
<protein>
    <submittedName>
        <fullName evidence="1">Uncharacterized protein</fullName>
    </submittedName>
</protein>
<dbReference type="Proteomes" id="UP000013248">
    <property type="component" value="Unassembled WGS sequence"/>
</dbReference>
<sequence length="46" mass="5168">MRNFIINIASNAMKLSTTNIDHMLRLVQHKGIVNTKGENDDTTSSH</sequence>
<comment type="caution">
    <text evidence="1">The sequence shown here is derived from an EMBL/GenBank/DDBJ whole genome shotgun (WGS) entry which is preliminary data.</text>
</comment>
<accession>N9NG85</accession>
<evidence type="ECO:0000313" key="1">
    <source>
        <dbReference type="EMBL" id="ENX04591.1"/>
    </source>
</evidence>
<proteinExistence type="predicted"/>